<dbReference type="Pfam" id="PF06146">
    <property type="entry name" value="PsiE"/>
    <property type="match status" value="1"/>
</dbReference>
<feature type="transmembrane region" description="Helical" evidence="6">
    <location>
        <begin position="63"/>
        <end position="82"/>
    </location>
</feature>
<dbReference type="Proteomes" id="UP000297295">
    <property type="component" value="Unassembled WGS sequence"/>
</dbReference>
<dbReference type="InterPro" id="IPR020948">
    <property type="entry name" value="P_starv_induced_PsiE-like"/>
</dbReference>
<evidence type="ECO:0000313" key="8">
    <source>
        <dbReference type="Proteomes" id="UP000297295"/>
    </source>
</evidence>
<evidence type="ECO:0000256" key="3">
    <source>
        <dbReference type="ARBA" id="ARBA00022692"/>
    </source>
</evidence>
<keyword evidence="5 6" id="KW-0472">Membrane</keyword>
<reference evidence="7 8" key="1">
    <citation type="submission" date="2017-11" db="EMBL/GenBank/DDBJ databases">
        <title>Isolation and Characterization of Methanogenic Archaea from Saline Meromictic Lake at Siberia.</title>
        <authorList>
            <person name="Shen Y."/>
            <person name="Huang H.-H."/>
            <person name="Lai M.-C."/>
            <person name="Chen S.-C."/>
        </authorList>
    </citation>
    <scope>NUCLEOTIDE SEQUENCE [LARGE SCALE GENOMIC DNA]</scope>
    <source>
        <strain evidence="7 8">SY-01</strain>
    </source>
</reference>
<gene>
    <name evidence="7" type="ORF">CUN85_12295</name>
</gene>
<evidence type="ECO:0000256" key="1">
    <source>
        <dbReference type="ARBA" id="ARBA00004651"/>
    </source>
</evidence>
<evidence type="ECO:0000256" key="4">
    <source>
        <dbReference type="ARBA" id="ARBA00022989"/>
    </source>
</evidence>
<evidence type="ECO:0000256" key="6">
    <source>
        <dbReference type="SAM" id="Phobius"/>
    </source>
</evidence>
<accession>A0A4E0PWQ1</accession>
<keyword evidence="2" id="KW-1003">Cell membrane</keyword>
<proteinExistence type="predicted"/>
<dbReference type="AlphaFoldDB" id="A0A4E0PWQ1"/>
<keyword evidence="4 6" id="KW-1133">Transmembrane helix</keyword>
<evidence type="ECO:0000313" key="7">
    <source>
        <dbReference type="EMBL" id="TGC06997.1"/>
    </source>
</evidence>
<name>A0A4E0PWQ1_9EURY</name>
<sequence>MMSALVLITTIELGVLIVQDFVASPISMPSENHLLELFGFFLLVLIGLELLNTLKTYASEHAIHAEVVLSVALIAIARKVIILDIDEVSSLTLIGIGVIILALCSGYYFFKKG</sequence>
<dbReference type="GO" id="GO:0005886">
    <property type="term" value="C:plasma membrane"/>
    <property type="evidence" value="ECO:0007669"/>
    <property type="project" value="UniProtKB-SubCell"/>
</dbReference>
<protein>
    <submittedName>
        <fullName evidence="7">Phosphate-starvation-inducible E-like protein</fullName>
    </submittedName>
</protein>
<comment type="caution">
    <text evidence="7">The sequence shown here is derived from an EMBL/GenBank/DDBJ whole genome shotgun (WGS) entry which is preliminary data.</text>
</comment>
<feature type="transmembrane region" description="Helical" evidence="6">
    <location>
        <begin position="88"/>
        <end position="110"/>
    </location>
</feature>
<evidence type="ECO:0000256" key="2">
    <source>
        <dbReference type="ARBA" id="ARBA00022475"/>
    </source>
</evidence>
<keyword evidence="3 6" id="KW-0812">Transmembrane</keyword>
<dbReference type="EMBL" id="PGGK01000020">
    <property type="protein sequence ID" value="TGC06997.1"/>
    <property type="molecule type" value="Genomic_DNA"/>
</dbReference>
<evidence type="ECO:0000256" key="5">
    <source>
        <dbReference type="ARBA" id="ARBA00023136"/>
    </source>
</evidence>
<comment type="subcellular location">
    <subcellularLocation>
        <location evidence="1">Cell membrane</location>
        <topology evidence="1">Multi-pass membrane protein</topology>
    </subcellularLocation>
</comment>
<organism evidence="7 8">
    <name type="scientific">Methanolobus halotolerans</name>
    <dbReference type="NCBI Taxonomy" id="2052935"/>
    <lineage>
        <taxon>Archaea</taxon>
        <taxon>Methanobacteriati</taxon>
        <taxon>Methanobacteriota</taxon>
        <taxon>Stenosarchaea group</taxon>
        <taxon>Methanomicrobia</taxon>
        <taxon>Methanosarcinales</taxon>
        <taxon>Methanosarcinaceae</taxon>
        <taxon>Methanolobus</taxon>
    </lineage>
</organism>
<feature type="transmembrane region" description="Helical" evidence="6">
    <location>
        <begin position="33"/>
        <end position="51"/>
    </location>
</feature>
<keyword evidence="8" id="KW-1185">Reference proteome</keyword>